<keyword evidence="2 5" id="KW-0808">Transferase</keyword>
<dbReference type="InterPro" id="IPR053943">
    <property type="entry name" value="RlmKL-like_Mtase_CS"/>
</dbReference>
<dbReference type="GO" id="GO:0070043">
    <property type="term" value="F:rRNA (guanine-N7-)-methyltransferase activity"/>
    <property type="evidence" value="ECO:0007669"/>
    <property type="project" value="TreeGrafter"/>
</dbReference>
<evidence type="ECO:0000259" key="4">
    <source>
        <dbReference type="PROSITE" id="PS51165"/>
    </source>
</evidence>
<evidence type="ECO:0000313" key="6">
    <source>
        <dbReference type="Proteomes" id="UP000003706"/>
    </source>
</evidence>
<dbReference type="NCBIfam" id="NF040721">
    <property type="entry name" value="Trm14_Arch"/>
    <property type="match status" value="1"/>
</dbReference>
<dbReference type="EMBL" id="AGJL01000026">
    <property type="protein sequence ID" value="EHP86137.1"/>
    <property type="molecule type" value="Genomic_DNA"/>
</dbReference>
<dbReference type="PANTHER" id="PTHR47313:SF1">
    <property type="entry name" value="RIBOSOMAL RNA LARGE SUBUNIT METHYLTRANSFERASE K_L"/>
    <property type="match status" value="1"/>
</dbReference>
<dbReference type="FunFam" id="3.40.50.150:FF:000409">
    <property type="entry name" value="RNA methylase, PF01170 family"/>
    <property type="match status" value="1"/>
</dbReference>
<dbReference type="SMART" id="SM00981">
    <property type="entry name" value="THUMP"/>
    <property type="match status" value="1"/>
</dbReference>
<dbReference type="PRINTS" id="PR00507">
    <property type="entry name" value="N12N6MTFRASE"/>
</dbReference>
<feature type="domain" description="THUMP" evidence="4">
    <location>
        <begin position="1"/>
        <end position="99"/>
    </location>
</feature>
<dbReference type="Proteomes" id="UP000003706">
    <property type="component" value="Unassembled WGS sequence"/>
</dbReference>
<dbReference type="Gene3D" id="3.40.50.150">
    <property type="entry name" value="Vaccinia Virus protein VP39"/>
    <property type="match status" value="1"/>
</dbReference>
<dbReference type="InterPro" id="IPR004114">
    <property type="entry name" value="THUMP_dom"/>
</dbReference>
<evidence type="ECO:0000313" key="5">
    <source>
        <dbReference type="EMBL" id="EHP86137.1"/>
    </source>
</evidence>
<protein>
    <submittedName>
        <fullName evidence="5">rRNA (Guanine-N(2)-)-methyltransferase</fullName>
    </submittedName>
</protein>
<reference evidence="5 6" key="1">
    <citation type="submission" date="2011-09" db="EMBL/GenBank/DDBJ databases">
        <title>The draft genome of Methanotorris formicicus Mc-S-70.</title>
        <authorList>
            <consortium name="US DOE Joint Genome Institute (JGI-PGF)"/>
            <person name="Lucas S."/>
            <person name="Han J."/>
            <person name="Lapidus A."/>
            <person name="Cheng J.-F."/>
            <person name="Goodwin L."/>
            <person name="Pitluck S."/>
            <person name="Peters L."/>
            <person name="Land M.L."/>
            <person name="Hauser L."/>
            <person name="Sieprawska-Lupa M."/>
            <person name="Takai K."/>
            <person name="Miyazaki J."/>
            <person name="Whitman W."/>
            <person name="Woyke T.J."/>
        </authorList>
    </citation>
    <scope>NUCLEOTIDE SEQUENCE [LARGE SCALE GENOMIC DNA]</scope>
    <source>
        <strain evidence="5 6">Mc-S-70</strain>
    </source>
</reference>
<name>H1KZB1_9EURY</name>
<organism evidence="5 6">
    <name type="scientific">Methanotorris formicicus Mc-S-70</name>
    <dbReference type="NCBI Taxonomy" id="647171"/>
    <lineage>
        <taxon>Archaea</taxon>
        <taxon>Methanobacteriati</taxon>
        <taxon>Methanobacteriota</taxon>
        <taxon>Methanomada group</taxon>
        <taxon>Methanococci</taxon>
        <taxon>Methanococcales</taxon>
        <taxon>Methanocaldococcaceae</taxon>
        <taxon>Methanotorris</taxon>
    </lineage>
</organism>
<proteinExistence type="predicted"/>
<dbReference type="Pfam" id="PF01170">
    <property type="entry name" value="UPF0020"/>
    <property type="match status" value="1"/>
</dbReference>
<dbReference type="GO" id="GO:0003723">
    <property type="term" value="F:RNA binding"/>
    <property type="evidence" value="ECO:0007669"/>
    <property type="project" value="UniProtKB-UniRule"/>
</dbReference>
<evidence type="ECO:0000256" key="3">
    <source>
        <dbReference type="PROSITE-ProRule" id="PRU00529"/>
    </source>
</evidence>
<evidence type="ECO:0000256" key="2">
    <source>
        <dbReference type="ARBA" id="ARBA00022679"/>
    </source>
</evidence>
<keyword evidence="3" id="KW-0694">RNA-binding</keyword>
<keyword evidence="1 5" id="KW-0489">Methyltransferase</keyword>
<dbReference type="InterPro" id="IPR029063">
    <property type="entry name" value="SAM-dependent_MTases_sf"/>
</dbReference>
<dbReference type="PROSITE" id="PS00092">
    <property type="entry name" value="N6_MTASE"/>
    <property type="match status" value="1"/>
</dbReference>
<dbReference type="InterPro" id="IPR002052">
    <property type="entry name" value="DNA_methylase_N6_adenine_CS"/>
</dbReference>
<dbReference type="STRING" id="647171.MetfoDRAFT_1134"/>
<dbReference type="PANTHER" id="PTHR47313">
    <property type="entry name" value="RIBOSOMAL RNA LARGE SUBUNIT METHYLTRANSFERASE K/L"/>
    <property type="match status" value="1"/>
</dbReference>
<dbReference type="Pfam" id="PF02926">
    <property type="entry name" value="THUMP"/>
    <property type="match status" value="1"/>
</dbReference>
<dbReference type="InterPro" id="IPR053485">
    <property type="entry name" value="tRNA_guanine-N2-MTase"/>
</dbReference>
<gene>
    <name evidence="5" type="ORF">MetfoDRAFT_1134</name>
</gene>
<dbReference type="AlphaFoldDB" id="H1KZB1"/>
<dbReference type="PROSITE" id="PS01261">
    <property type="entry name" value="UPF0020"/>
    <property type="match status" value="1"/>
</dbReference>
<dbReference type="CDD" id="cd11715">
    <property type="entry name" value="THUMP_AdoMetMT"/>
    <property type="match status" value="1"/>
</dbReference>
<dbReference type="GO" id="GO:0008990">
    <property type="term" value="F:rRNA (guanine-N2-)-methyltransferase activity"/>
    <property type="evidence" value="ECO:0007669"/>
    <property type="project" value="TreeGrafter"/>
</dbReference>
<evidence type="ECO:0000256" key="1">
    <source>
        <dbReference type="ARBA" id="ARBA00022603"/>
    </source>
</evidence>
<dbReference type="Gene3D" id="3.30.2130.30">
    <property type="match status" value="1"/>
</dbReference>
<comment type="caution">
    <text evidence="5">The sequence shown here is derived from an EMBL/GenBank/DDBJ whole genome shotgun (WGS) entry which is preliminary data.</text>
</comment>
<accession>H1KZB1</accession>
<dbReference type="SUPFAM" id="SSF143437">
    <property type="entry name" value="THUMP domain-like"/>
    <property type="match status" value="1"/>
</dbReference>
<dbReference type="CDD" id="cd02440">
    <property type="entry name" value="AdoMet_MTases"/>
    <property type="match status" value="1"/>
</dbReference>
<keyword evidence="6" id="KW-1185">Reference proteome</keyword>
<dbReference type="SUPFAM" id="SSF53335">
    <property type="entry name" value="S-adenosyl-L-methionine-dependent methyltransferases"/>
    <property type="match status" value="1"/>
</dbReference>
<dbReference type="PROSITE" id="PS51165">
    <property type="entry name" value="THUMP"/>
    <property type="match status" value="1"/>
</dbReference>
<dbReference type="GO" id="GO:0008033">
    <property type="term" value="P:tRNA processing"/>
    <property type="evidence" value="ECO:0007669"/>
    <property type="project" value="UniProtKB-ARBA"/>
</dbReference>
<dbReference type="InterPro" id="IPR000241">
    <property type="entry name" value="RlmKL-like_Mtase"/>
</dbReference>
<sequence>MILLNFEKFDGISLDDIYKSVYEIDWSEWIKEEQSFAIRPLRVGKHNFTSVDVGKVAGQAVIDAYKNAKNIGLKVNLDNPDVIIRVDVILNELIIGIDTTGDEGLHKRGYRAYNHPAHLNASIASALVKLSNWKDDGILLDPMCGSGTILIEGAMIKRNIPPGKFRDDFAFIKLFGRDILEGIKSQIVENEKILKLYGIEKFKKHIEGAVKNAENVGVADTINFIEGDATELEKIGLKEVDVVITNPPYGIRIGGKRMVRNLYNNFLNSLKKIAYNQSRIVIITAEDKILRNAAINNNYKIKEEFKVMYGGLDTIVFVLENE</sequence>